<feature type="region of interest" description="Disordered" evidence="15">
    <location>
        <begin position="686"/>
        <end position="709"/>
    </location>
</feature>
<reference evidence="19" key="1">
    <citation type="submission" date="2021-02" db="EMBL/GenBank/DDBJ databases">
        <authorList>
            <person name="Nieuwenhuis M."/>
            <person name="Van De Peppel L.J.J."/>
        </authorList>
    </citation>
    <scope>NUCLEOTIDE SEQUENCE</scope>
    <source>
        <strain evidence="19">D49</strain>
    </source>
</reference>
<keyword evidence="12" id="KW-0325">Glycoprotein</keyword>
<feature type="active site" description="Charge relay system" evidence="14">
    <location>
        <position position="201"/>
    </location>
</feature>
<dbReference type="PANTHER" id="PTHR42884:SF14">
    <property type="entry name" value="NEUROENDOCRINE CONVERTASE 1"/>
    <property type="match status" value="1"/>
</dbReference>
<dbReference type="InterPro" id="IPR015500">
    <property type="entry name" value="Peptidase_S8_subtilisin-rel"/>
</dbReference>
<feature type="active site" description="Charge relay system" evidence="13 14">
    <location>
        <position position="1080"/>
    </location>
</feature>
<dbReference type="SUPFAM" id="SSF52743">
    <property type="entry name" value="Subtilisin-like"/>
    <property type="match status" value="2"/>
</dbReference>
<dbReference type="EMBL" id="JABCKI010005889">
    <property type="protein sequence ID" value="KAG5636825.1"/>
    <property type="molecule type" value="Genomic_DNA"/>
</dbReference>
<dbReference type="Pfam" id="PF01483">
    <property type="entry name" value="P_proprotein"/>
    <property type="match status" value="2"/>
</dbReference>
<dbReference type="FunFam" id="3.40.50.200:FF:000005">
    <property type="entry name" value="Proprotein convertase subtilisin/kexin type 7"/>
    <property type="match status" value="2"/>
</dbReference>
<dbReference type="Gene3D" id="3.40.50.200">
    <property type="entry name" value="Peptidase S8/S53 domain"/>
    <property type="match status" value="2"/>
</dbReference>
<comment type="similarity">
    <text evidence="2">Belongs to the peptidase S8 family. Furin subfamily.</text>
</comment>
<evidence type="ECO:0000313" key="19">
    <source>
        <dbReference type="EMBL" id="KAG5636825.1"/>
    </source>
</evidence>
<dbReference type="PROSITE" id="PS51829">
    <property type="entry name" value="P_HOMO_B"/>
    <property type="match status" value="2"/>
</dbReference>
<feature type="transmembrane region" description="Helical" evidence="16">
    <location>
        <begin position="1603"/>
        <end position="1623"/>
    </location>
</feature>
<name>A0A9P7K5E0_9AGAR</name>
<evidence type="ECO:0000256" key="8">
    <source>
        <dbReference type="ARBA" id="ARBA00022837"/>
    </source>
</evidence>
<evidence type="ECO:0000259" key="18">
    <source>
        <dbReference type="PROSITE" id="PS51829"/>
    </source>
</evidence>
<dbReference type="InterPro" id="IPR002884">
    <property type="entry name" value="P_dom"/>
</dbReference>
<keyword evidence="11" id="KW-0865">Zymogen</keyword>
<feature type="compositionally biased region" description="Low complexity" evidence="15">
    <location>
        <begin position="686"/>
        <end position="696"/>
    </location>
</feature>
<evidence type="ECO:0000256" key="15">
    <source>
        <dbReference type="SAM" id="MobiDB-lite"/>
    </source>
</evidence>
<dbReference type="SUPFAM" id="SSF49785">
    <property type="entry name" value="Galactose-binding domain-like"/>
    <property type="match status" value="2"/>
</dbReference>
<feature type="active site" description="Charge relay system" evidence="14">
    <location>
        <position position="239"/>
    </location>
</feature>
<feature type="signal peptide" evidence="17">
    <location>
        <begin position="1"/>
        <end position="19"/>
    </location>
</feature>
<dbReference type="GO" id="GO:0007323">
    <property type="term" value="P:peptide pheromone maturation"/>
    <property type="evidence" value="ECO:0007669"/>
    <property type="project" value="UniProtKB-ARBA"/>
</dbReference>
<dbReference type="PRINTS" id="PR00723">
    <property type="entry name" value="SUBTILISIN"/>
</dbReference>
<feature type="active site" description="Charge relay system" evidence="14">
    <location>
        <position position="411"/>
    </location>
</feature>
<dbReference type="GO" id="GO:0016485">
    <property type="term" value="P:protein processing"/>
    <property type="evidence" value="ECO:0007669"/>
    <property type="project" value="TreeGrafter"/>
</dbReference>
<keyword evidence="5 17" id="KW-0732">Signal</keyword>
<feature type="chain" id="PRO_5040411807" description="P/Homo B domain-containing protein" evidence="17">
    <location>
        <begin position="20"/>
        <end position="1773"/>
    </location>
</feature>
<dbReference type="FunFam" id="2.60.120.260:FF:000026">
    <property type="entry name" value="proprotein convertase subtilisin/kexin type 7"/>
    <property type="match status" value="2"/>
</dbReference>
<evidence type="ECO:0000256" key="10">
    <source>
        <dbReference type="ARBA" id="ARBA00023136"/>
    </source>
</evidence>
<keyword evidence="3 14" id="KW-0645">Protease</keyword>
<evidence type="ECO:0000256" key="11">
    <source>
        <dbReference type="ARBA" id="ARBA00023145"/>
    </source>
</evidence>
<evidence type="ECO:0000313" key="20">
    <source>
        <dbReference type="Proteomes" id="UP000717328"/>
    </source>
</evidence>
<dbReference type="OrthoDB" id="300641at2759"/>
<feature type="domain" description="P/Homo B" evidence="18">
    <location>
        <begin position="487"/>
        <end position="633"/>
    </location>
</feature>
<evidence type="ECO:0000256" key="3">
    <source>
        <dbReference type="ARBA" id="ARBA00022670"/>
    </source>
</evidence>
<keyword evidence="4 16" id="KW-0812">Transmembrane</keyword>
<keyword evidence="8" id="KW-0106">Calcium</keyword>
<dbReference type="PROSITE" id="PS51892">
    <property type="entry name" value="SUBTILASE"/>
    <property type="match status" value="2"/>
</dbReference>
<evidence type="ECO:0000256" key="7">
    <source>
        <dbReference type="ARBA" id="ARBA00022825"/>
    </source>
</evidence>
<feature type="active site" description="Charge relay system" evidence="13 14">
    <location>
        <position position="1290"/>
    </location>
</feature>
<evidence type="ECO:0000256" key="9">
    <source>
        <dbReference type="ARBA" id="ARBA00022989"/>
    </source>
</evidence>
<dbReference type="InterPro" id="IPR008979">
    <property type="entry name" value="Galactose-bd-like_sf"/>
</dbReference>
<evidence type="ECO:0000256" key="17">
    <source>
        <dbReference type="SAM" id="SignalP"/>
    </source>
</evidence>
<evidence type="ECO:0000256" key="14">
    <source>
        <dbReference type="PROSITE-ProRule" id="PRU01240"/>
    </source>
</evidence>
<dbReference type="InterPro" id="IPR000209">
    <property type="entry name" value="Peptidase_S8/S53_dom"/>
</dbReference>
<protein>
    <recommendedName>
        <fullName evidence="18">P/Homo B domain-containing protein</fullName>
    </recommendedName>
</protein>
<dbReference type="GO" id="GO:0005802">
    <property type="term" value="C:trans-Golgi network"/>
    <property type="evidence" value="ECO:0007669"/>
    <property type="project" value="TreeGrafter"/>
</dbReference>
<keyword evidence="9 16" id="KW-1133">Transmembrane helix</keyword>
<evidence type="ECO:0000256" key="13">
    <source>
        <dbReference type="PIRSR" id="PIRSR615500-1"/>
    </source>
</evidence>
<evidence type="ECO:0000256" key="1">
    <source>
        <dbReference type="ARBA" id="ARBA00004370"/>
    </source>
</evidence>
<comment type="subcellular location">
    <subcellularLocation>
        <location evidence="1">Membrane</location>
    </subcellularLocation>
</comment>
<dbReference type="PROSITE" id="PS00138">
    <property type="entry name" value="SUBTILASE_SER"/>
    <property type="match status" value="2"/>
</dbReference>
<evidence type="ECO:0000256" key="2">
    <source>
        <dbReference type="ARBA" id="ARBA00005325"/>
    </source>
</evidence>
<dbReference type="InterPro" id="IPR022398">
    <property type="entry name" value="Peptidase_S8_His-AS"/>
</dbReference>
<evidence type="ECO:0000256" key="12">
    <source>
        <dbReference type="ARBA" id="ARBA00023180"/>
    </source>
</evidence>
<reference evidence="19" key="2">
    <citation type="submission" date="2021-10" db="EMBL/GenBank/DDBJ databases">
        <title>Phylogenomics reveals ancestral predisposition of the termite-cultivated fungus Termitomyces towards a domesticated lifestyle.</title>
        <authorList>
            <person name="Auxier B."/>
            <person name="Grum-Grzhimaylo A."/>
            <person name="Cardenas M.E."/>
            <person name="Lodge J.D."/>
            <person name="Laessoe T."/>
            <person name="Pedersen O."/>
            <person name="Smith M.E."/>
            <person name="Kuyper T.W."/>
            <person name="Franco-Molano E.A."/>
            <person name="Baroni T.J."/>
            <person name="Aanen D.K."/>
        </authorList>
    </citation>
    <scope>NUCLEOTIDE SEQUENCE</scope>
    <source>
        <strain evidence="19">D49</strain>
    </source>
</reference>
<evidence type="ECO:0000256" key="4">
    <source>
        <dbReference type="ARBA" id="ARBA00022692"/>
    </source>
</evidence>
<dbReference type="CDD" id="cd04059">
    <property type="entry name" value="Peptidases_S8_Protein_convertases_Kexins_Furin-like"/>
    <property type="match status" value="2"/>
</dbReference>
<comment type="caution">
    <text evidence="19">The sequence shown here is derived from an EMBL/GenBank/DDBJ whole genome shotgun (WGS) entry which is preliminary data.</text>
</comment>
<evidence type="ECO:0000256" key="6">
    <source>
        <dbReference type="ARBA" id="ARBA00022801"/>
    </source>
</evidence>
<feature type="active site" description="Charge relay system" evidence="13 14">
    <location>
        <position position="1118"/>
    </location>
</feature>
<dbReference type="GO" id="GO:0000139">
    <property type="term" value="C:Golgi membrane"/>
    <property type="evidence" value="ECO:0007669"/>
    <property type="project" value="TreeGrafter"/>
</dbReference>
<feature type="domain" description="P/Homo B" evidence="18">
    <location>
        <begin position="1366"/>
        <end position="1512"/>
    </location>
</feature>
<dbReference type="PANTHER" id="PTHR42884">
    <property type="entry name" value="PROPROTEIN CONVERTASE SUBTILISIN/KEXIN-RELATED"/>
    <property type="match status" value="1"/>
</dbReference>
<evidence type="ECO:0000256" key="16">
    <source>
        <dbReference type="SAM" id="Phobius"/>
    </source>
</evidence>
<keyword evidence="7 14" id="KW-0720">Serine protease</keyword>
<dbReference type="InterPro" id="IPR036852">
    <property type="entry name" value="Peptidase_S8/S53_dom_sf"/>
</dbReference>
<keyword evidence="6 14" id="KW-0378">Hydrolase</keyword>
<dbReference type="Gene3D" id="2.60.120.260">
    <property type="entry name" value="Galactose-binding domain-like"/>
    <property type="match status" value="2"/>
</dbReference>
<gene>
    <name evidence="19" type="ORF">H0H81_006741</name>
</gene>
<accession>A0A9P7K5E0</accession>
<sequence length="1773" mass="193617">MLLSWTLVVFLLAPKFALGATPVKRTYDTHNYYVVEYDPRANAGASLGDVMHSLGVEPVEEMKELKHHWLVRAPKPFESDLVARGYRQDADPVIDTFQDLRKRASSHLSARSEKDLRAREVVASVRHLSRQVLRQRTKRAPPLVRPPATLEGTSQRFGIQDPLFPQQWHLINEAHPEHMMNVVPVWEMGFTGKGIISAVVDDGLDFTSDDLAPNFDAANSYDYNDHEALPYPKKYHDRHGTRCAGQIAAAKNDVCGVGIAHESKIAGIRILSAPISDVDEAVALNHGYQNVSVYSCSWGPPDNGEAMGAPSYLIKKSVVNGINNGRGGKGSIFVFASGNGGGHEDQCNYDGYTNSIYSVTVSSLDYRGEHPYYSEACAANMITAYSSGGGEHIVTTDKGKNECTMSHGGTSAAAPNAAGVFVLAVQARPELTWRDIQYLCIKTAKVVNPDDPDWETIATGRKFSYKYGYGALDAYKFVTAAQKWNLVKPQAWFDSPTIQLDDGKMNEAKKFSGGTLIGPKGVTSTITITRDMLNNNNFESLEHVNIQVWIDHTRRGDVEVEIVSPKGIKSVLGKKRSGDDSKKGFPGWVFMSIKHWGEDPVGDWTITVTDQNSPEEYGKFLGWKMKFWGTTLDPSKAEKYELPVVDNLLPPVNDPARPVVDAPTITKQHAKPSAFLPIGTEVESSTSRLSTLTKTSAPTRTPDTSTQEDESFIVDMSRVVSSHKAVFGGIGAVSLIGLVAGAFFFRQRRERLRKSYTPLPGNAHPMTSIDGAYGPEAEGLGVPSAGRHPQDRVSVGLGFHSSFLDDDEISTAGAGGTPQYRDEPDECVTPVPKSARGGTKMIEIDSRAAVSILLQVSKDLPQNPLISISPLLSLLASSMKLPWSLFVVLVAQHSAFAFTPTKRSYSTHNYYVFEHNPQPGVSLDEIARILGVEVIEQAGQLHNHWLARAEKPQLTARSSDPAFDPVLDTLSALRDKAYSEDNLHLDPRTGERLRARAVISSLRYISRQTLRQRVKRAPPPLKPPGNTLSEATAAHFGIDDPMFSKQWHLVNDEFAEHTMNVTPVWDMGLTGKGVISSLVDDGLDYTSEDLKDNFDADNSYDFNDHEPLPTPKKFDDHHGTRCAGQVAAVKNKACGIGIAYESKVAGVRILSGPISDVDEAAALNYGFQNVSIYSCSWGPPDNGQSMEGPGYLIKKAVVNGINNGRGGKGSIFVFASGNGAANGDQCNFDGYTNSIYSVTVSAVDYKGLHPYYSEPCAANMIVAYSSGSGKHIVTTDKGKNECTQSHGGTSAAAPNAVGVFALALETRPDLTWRDIQHLCVENGRMINPEDPDWEPTASGRLYSYKYGYGVLDAVKYVTAAKNWKLVKPQAWFETPAVQLENGTMDAEENYSGGQHIGPEGIKSTLSITKEMLFQNNFESLEHINVKVWINHTRRGDVEVEITSPKGIKSVLAQKRIGDRAESGYPGWMFMSVKHWGEDPVGDWTIRVTDQNSDTNYGKFLGWNMKFWGSTIDPSKARKYEVPLVENVLPVHIEIPVIPTPTATTKILTKPTSLLPGDHGEAPGENTKPAFTSIQASGPTATSHPTADVGWFPSLSNLVSNQKWFFGAIGAVALFGIAMGIFFWRRRKAHMANYTTLPAGDDMSMSALVTGNRSGAVTGGSRPTRELYDAFGEVSDDEEDIDDEGATLRGAHPQDHVSTGLGFHSGFLDDDEPSTAGGGRTPIYRDEPAIAIIAKYSNTVTSLADLDILKQLANMRLITIHGIVQKLIANQNDE</sequence>
<keyword evidence="20" id="KW-1185">Reference proteome</keyword>
<dbReference type="PROSITE" id="PS00137">
    <property type="entry name" value="SUBTILASE_HIS"/>
    <property type="match status" value="2"/>
</dbReference>
<proteinExistence type="inferred from homology"/>
<dbReference type="InterPro" id="IPR034182">
    <property type="entry name" value="Kexin/furin"/>
</dbReference>
<organism evidence="19 20">
    <name type="scientific">Sphagnurus paluster</name>
    <dbReference type="NCBI Taxonomy" id="117069"/>
    <lineage>
        <taxon>Eukaryota</taxon>
        <taxon>Fungi</taxon>
        <taxon>Dikarya</taxon>
        <taxon>Basidiomycota</taxon>
        <taxon>Agaricomycotina</taxon>
        <taxon>Agaricomycetes</taxon>
        <taxon>Agaricomycetidae</taxon>
        <taxon>Agaricales</taxon>
        <taxon>Tricholomatineae</taxon>
        <taxon>Lyophyllaceae</taxon>
        <taxon>Sphagnurus</taxon>
    </lineage>
</organism>
<dbReference type="GO" id="GO:0004252">
    <property type="term" value="F:serine-type endopeptidase activity"/>
    <property type="evidence" value="ECO:0007669"/>
    <property type="project" value="UniProtKB-UniRule"/>
</dbReference>
<dbReference type="Proteomes" id="UP000717328">
    <property type="component" value="Unassembled WGS sequence"/>
</dbReference>
<feature type="region of interest" description="Disordered" evidence="15">
    <location>
        <begin position="812"/>
        <end position="835"/>
    </location>
</feature>
<evidence type="ECO:0000256" key="5">
    <source>
        <dbReference type="ARBA" id="ARBA00022729"/>
    </source>
</evidence>
<keyword evidence="10 16" id="KW-0472">Membrane</keyword>
<dbReference type="Pfam" id="PF00082">
    <property type="entry name" value="Peptidase_S8"/>
    <property type="match status" value="2"/>
</dbReference>
<dbReference type="InterPro" id="IPR023828">
    <property type="entry name" value="Peptidase_S8_Ser-AS"/>
</dbReference>